<evidence type="ECO:0000256" key="1">
    <source>
        <dbReference type="SAM" id="SignalP"/>
    </source>
</evidence>
<evidence type="ECO:0000313" key="2">
    <source>
        <dbReference type="EMBL" id="KAF7491094.1"/>
    </source>
</evidence>
<keyword evidence="1" id="KW-0732">Signal</keyword>
<dbReference type="Proteomes" id="UP000070412">
    <property type="component" value="Unassembled WGS sequence"/>
</dbReference>
<protein>
    <submittedName>
        <fullName evidence="2 3">Uncharacterized protein</fullName>
    </submittedName>
</protein>
<dbReference type="EnsemblMetazoa" id="SSS_2786s_mrna">
    <property type="protein sequence ID" value="KAF7491094.1"/>
    <property type="gene ID" value="SSS_2786"/>
</dbReference>
<gene>
    <name evidence="2" type="ORF">SSS_2786</name>
</gene>
<name>A0A834R539_SARSC</name>
<organism evidence="2">
    <name type="scientific">Sarcoptes scabiei</name>
    <name type="common">Itch mite</name>
    <name type="synonym">Acarus scabiei</name>
    <dbReference type="NCBI Taxonomy" id="52283"/>
    <lineage>
        <taxon>Eukaryota</taxon>
        <taxon>Metazoa</taxon>
        <taxon>Ecdysozoa</taxon>
        <taxon>Arthropoda</taxon>
        <taxon>Chelicerata</taxon>
        <taxon>Arachnida</taxon>
        <taxon>Acari</taxon>
        <taxon>Acariformes</taxon>
        <taxon>Sarcoptiformes</taxon>
        <taxon>Astigmata</taxon>
        <taxon>Psoroptidia</taxon>
        <taxon>Sarcoptoidea</taxon>
        <taxon>Sarcoptidae</taxon>
        <taxon>Sarcoptinae</taxon>
        <taxon>Sarcoptes</taxon>
    </lineage>
</organism>
<proteinExistence type="predicted"/>
<dbReference type="PANTHER" id="PTHR33964">
    <property type="entry name" value="RE45066P-RELATED"/>
    <property type="match status" value="1"/>
</dbReference>
<reference evidence="4" key="1">
    <citation type="journal article" date="2020" name="PLoS Negl. Trop. Dis.">
        <title>High-quality nuclear genome for Sarcoptes scabiei-A critical resource for a neglected parasite.</title>
        <authorList>
            <person name="Korhonen P.K."/>
            <person name="Gasser R.B."/>
            <person name="Ma G."/>
            <person name="Wang T."/>
            <person name="Stroehlein A.J."/>
            <person name="Young N.D."/>
            <person name="Ang C.S."/>
            <person name="Fernando D.D."/>
            <person name="Lu H.C."/>
            <person name="Taylor S."/>
            <person name="Reynolds S.L."/>
            <person name="Mofiz E."/>
            <person name="Najaraj S.H."/>
            <person name="Gowda H."/>
            <person name="Madugundu A."/>
            <person name="Renuse S."/>
            <person name="Holt D."/>
            <person name="Pandey A."/>
            <person name="Papenfuss A.T."/>
            <person name="Fischer K."/>
        </authorList>
    </citation>
    <scope>NUCLEOTIDE SEQUENCE [LARGE SCALE GENOMIC DNA]</scope>
</reference>
<reference evidence="3" key="3">
    <citation type="submission" date="2022-06" db="UniProtKB">
        <authorList>
            <consortium name="EnsemblMetazoa"/>
        </authorList>
    </citation>
    <scope>IDENTIFICATION</scope>
</reference>
<feature type="chain" id="PRO_5038316067" evidence="1">
    <location>
        <begin position="22"/>
        <end position="256"/>
    </location>
</feature>
<keyword evidence="4" id="KW-1185">Reference proteome</keyword>
<dbReference type="OrthoDB" id="6500300at2759"/>
<feature type="signal peptide" evidence="1">
    <location>
        <begin position="1"/>
        <end position="21"/>
    </location>
</feature>
<dbReference type="PANTHER" id="PTHR33964:SF1">
    <property type="entry name" value="RE45066P"/>
    <property type="match status" value="1"/>
</dbReference>
<reference evidence="2" key="2">
    <citation type="submission" date="2020-01" db="EMBL/GenBank/DDBJ databases">
        <authorList>
            <person name="Korhonen P.K.K."/>
            <person name="Guangxu M.G."/>
            <person name="Wang T.W."/>
            <person name="Stroehlein A.J.S."/>
            <person name="Young N.D."/>
            <person name="Ang C.-S.A."/>
            <person name="Fernando D.W.F."/>
            <person name="Lu H.L."/>
            <person name="Taylor S.T."/>
            <person name="Ehtesham M.E.M."/>
            <person name="Najaraj S.H.N."/>
            <person name="Harsha G.H.G."/>
            <person name="Madugundu A.M."/>
            <person name="Renuse S.R."/>
            <person name="Holt D.H."/>
            <person name="Pandey A.P."/>
            <person name="Papenfuss A.P."/>
            <person name="Gasser R.B.G."/>
            <person name="Fischer K.F."/>
        </authorList>
    </citation>
    <scope>NUCLEOTIDE SEQUENCE</scope>
    <source>
        <strain evidence="2">SSS_KF_BRIS2020</strain>
    </source>
</reference>
<accession>A0A834R539</accession>
<dbReference type="AlphaFoldDB" id="A0A834R539"/>
<evidence type="ECO:0000313" key="4">
    <source>
        <dbReference type="Proteomes" id="UP000070412"/>
    </source>
</evidence>
<dbReference type="EMBL" id="WVUK01000061">
    <property type="protein sequence ID" value="KAF7491094.1"/>
    <property type="molecule type" value="Genomic_DNA"/>
</dbReference>
<evidence type="ECO:0000313" key="3">
    <source>
        <dbReference type="EnsemblMetazoa" id="KAF7491094.1"/>
    </source>
</evidence>
<sequence length="256" mass="29809">MNKIRWILVLVGFAMLAMVESRSTFILTDKPECSLKRQQSIDRMVSKLLIFGKYGQKYATNSKELTKLCADITANTNQLNKFVVECLKDQAQHMAKIMIYSIKRTLKTYCSKKTKKQTKLLESGSCINTRVQKIDCMDKFSNSSKELVPYKIENEKIKFICCYHVDMMRCFEKQMEDLSCLDDDARRYNMELIKSIVTDLANFACGEYTEDSDRCDNLKLPKDKYNPKEKFTSRVRSMFFVLLHVVESIDNFAIDT</sequence>